<dbReference type="Proteomes" id="UP000449547">
    <property type="component" value="Unassembled WGS sequence"/>
</dbReference>
<dbReference type="InterPro" id="IPR012942">
    <property type="entry name" value="SRR1-like"/>
</dbReference>
<dbReference type="PANTHER" id="PTHR28626">
    <property type="entry name" value="SRR1-LIKE PROTEIN"/>
    <property type="match status" value="1"/>
</dbReference>
<dbReference type="Pfam" id="PF07985">
    <property type="entry name" value="SRR1"/>
    <property type="match status" value="1"/>
</dbReference>
<evidence type="ECO:0000313" key="5">
    <source>
        <dbReference type="Proteomes" id="UP000449547"/>
    </source>
</evidence>
<dbReference type="PANTHER" id="PTHR28626:SF3">
    <property type="entry name" value="SRR1-LIKE PROTEIN"/>
    <property type="match status" value="1"/>
</dbReference>
<evidence type="ECO:0000256" key="1">
    <source>
        <dbReference type="ARBA" id="ARBA00009856"/>
    </source>
</evidence>
<dbReference type="EMBL" id="SWFT01000069">
    <property type="protein sequence ID" value="KAA8903325.1"/>
    <property type="molecule type" value="Genomic_DNA"/>
</dbReference>
<dbReference type="OrthoDB" id="551431at2759"/>
<dbReference type="AlphaFoldDB" id="A0A642UQA0"/>
<gene>
    <name evidence="4" type="ORF">DIURU_002487</name>
</gene>
<accession>A0A642UQA0</accession>
<evidence type="ECO:0000313" key="4">
    <source>
        <dbReference type="EMBL" id="KAA8903325.1"/>
    </source>
</evidence>
<dbReference type="GeneID" id="54781138"/>
<dbReference type="GO" id="GO:0005737">
    <property type="term" value="C:cytoplasm"/>
    <property type="evidence" value="ECO:0007669"/>
    <property type="project" value="TreeGrafter"/>
</dbReference>
<comment type="caution">
    <text evidence="4">The sequence shown here is derived from an EMBL/GenBank/DDBJ whole genome shotgun (WGS) entry which is preliminary data.</text>
</comment>
<evidence type="ECO:0000256" key="2">
    <source>
        <dbReference type="SAM" id="MobiDB-lite"/>
    </source>
</evidence>
<feature type="domain" description="SRR1-like" evidence="3">
    <location>
        <begin position="23"/>
        <end position="229"/>
    </location>
</feature>
<sequence length="234" mass="27277">MDKLDLHREQLRDSPFFTETKEAFKGEKFTHIRCLALGQPTASFQARYQLAYLLELADFLKVEPSNISHWDPVFDENDTELLVKQLGHRVDEVYDVPTGQVLYFMPHAELTMTNDILKQEQPRWLLANNIVHHTDRYTKQKLMDTYPLIAHIVHALESSAPNDKNEDKNASSDGFERVAPKRRNRKQFVPQPITYNFDEYHFNGARQTSFTHNQLKSAVWQNSFSDLSVLELTP</sequence>
<dbReference type="OMA" id="THIRCLA"/>
<organism evidence="4 5">
    <name type="scientific">Diutina rugosa</name>
    <name type="common">Yeast</name>
    <name type="synonym">Candida rugosa</name>
    <dbReference type="NCBI Taxonomy" id="5481"/>
    <lineage>
        <taxon>Eukaryota</taxon>
        <taxon>Fungi</taxon>
        <taxon>Dikarya</taxon>
        <taxon>Ascomycota</taxon>
        <taxon>Saccharomycotina</taxon>
        <taxon>Pichiomycetes</taxon>
        <taxon>Debaryomycetaceae</taxon>
        <taxon>Diutina</taxon>
    </lineage>
</organism>
<protein>
    <recommendedName>
        <fullName evidence="3">SRR1-like domain-containing protein</fullName>
    </recommendedName>
</protein>
<comment type="similarity">
    <text evidence="1">Belongs to the SRR1 family.</text>
</comment>
<feature type="region of interest" description="Disordered" evidence="2">
    <location>
        <begin position="159"/>
        <end position="183"/>
    </location>
</feature>
<feature type="compositionally biased region" description="Basic and acidic residues" evidence="2">
    <location>
        <begin position="163"/>
        <end position="179"/>
    </location>
</feature>
<evidence type="ECO:0000259" key="3">
    <source>
        <dbReference type="Pfam" id="PF07985"/>
    </source>
</evidence>
<keyword evidence="5" id="KW-1185">Reference proteome</keyword>
<dbReference type="GO" id="GO:0005634">
    <property type="term" value="C:nucleus"/>
    <property type="evidence" value="ECO:0007669"/>
    <property type="project" value="TreeGrafter"/>
</dbReference>
<name>A0A642UQA0_DIURU</name>
<dbReference type="InterPro" id="IPR040044">
    <property type="entry name" value="SRR1L"/>
</dbReference>
<reference evidence="4 5" key="1">
    <citation type="submission" date="2019-07" db="EMBL/GenBank/DDBJ databases">
        <title>Genome assembly of two rare yeast pathogens: Diutina rugosa and Trichomonascus ciferrii.</title>
        <authorList>
            <person name="Mixao V."/>
            <person name="Saus E."/>
            <person name="Hansen A."/>
            <person name="Lass-Flor C."/>
            <person name="Gabaldon T."/>
        </authorList>
    </citation>
    <scope>NUCLEOTIDE SEQUENCE [LARGE SCALE GENOMIC DNA]</scope>
    <source>
        <strain evidence="4 5">CBS 613</strain>
    </source>
</reference>
<dbReference type="VEuPathDB" id="FungiDB:DIURU_002487"/>
<proteinExistence type="inferred from homology"/>
<dbReference type="RefSeq" id="XP_034012739.1">
    <property type="nucleotide sequence ID" value="XM_034155143.1"/>
</dbReference>